<dbReference type="EMBL" id="JBFTWV010000186">
    <property type="protein sequence ID" value="KAL2784261.1"/>
    <property type="molecule type" value="Genomic_DNA"/>
</dbReference>
<reference evidence="3 4" key="1">
    <citation type="submission" date="2024-07" db="EMBL/GenBank/DDBJ databases">
        <title>Section-level genome sequencing and comparative genomics of Aspergillus sections Usti and Cavernicolus.</title>
        <authorList>
            <consortium name="Lawrence Berkeley National Laboratory"/>
            <person name="Nybo J.L."/>
            <person name="Vesth T.C."/>
            <person name="Theobald S."/>
            <person name="Frisvad J.C."/>
            <person name="Larsen T.O."/>
            <person name="Kjaerboelling I."/>
            <person name="Rothschild-Mancinelli K."/>
            <person name="Lyhne E.K."/>
            <person name="Kogle M.E."/>
            <person name="Barry K."/>
            <person name="Clum A."/>
            <person name="Na H."/>
            <person name="Ledsgaard L."/>
            <person name="Lin J."/>
            <person name="Lipzen A."/>
            <person name="Kuo A."/>
            <person name="Riley R."/>
            <person name="Mondo S."/>
            <person name="Labutti K."/>
            <person name="Haridas S."/>
            <person name="Pangalinan J."/>
            <person name="Salamov A.A."/>
            <person name="Simmons B.A."/>
            <person name="Magnuson J.K."/>
            <person name="Chen J."/>
            <person name="Drula E."/>
            <person name="Henrissat B."/>
            <person name="Wiebenga A."/>
            <person name="Lubbers R.J."/>
            <person name="Gomes A.C."/>
            <person name="Makela M.R."/>
            <person name="Stajich J."/>
            <person name="Grigoriev I.V."/>
            <person name="Mortensen U.H."/>
            <person name="De Vries R.P."/>
            <person name="Baker S.E."/>
            <person name="Andersen M.R."/>
        </authorList>
    </citation>
    <scope>NUCLEOTIDE SEQUENCE [LARGE SCALE GENOMIC DNA]</scope>
    <source>
        <strain evidence="3 4">CBS 209.92</strain>
    </source>
</reference>
<sequence>MLVMLHVVGVPCRSHPPSPSLFAGFCASSFCCIVSTIRNAAFLRSVLAAKHRDRARSFFLSLLLRLFNSKVLNRTFLALTSTAGAGRRACGDQASARTPRRVFHCGRDPGVAPLVSRGLSSTSRPAPPSPRRSLRRASCPSSAFCGWPAFGQRCVGTIAPLRISRLTAVSIRRGCVLVRLRHGAGCCLGFLFVVLGPLGRRSAAFSLSSFLLS</sequence>
<feature type="transmembrane region" description="Helical" evidence="2">
    <location>
        <begin position="180"/>
        <end position="199"/>
    </location>
</feature>
<organism evidence="3 4">
    <name type="scientific">Aspergillus keveii</name>
    <dbReference type="NCBI Taxonomy" id="714993"/>
    <lineage>
        <taxon>Eukaryota</taxon>
        <taxon>Fungi</taxon>
        <taxon>Dikarya</taxon>
        <taxon>Ascomycota</taxon>
        <taxon>Pezizomycotina</taxon>
        <taxon>Eurotiomycetes</taxon>
        <taxon>Eurotiomycetidae</taxon>
        <taxon>Eurotiales</taxon>
        <taxon>Aspergillaceae</taxon>
        <taxon>Aspergillus</taxon>
        <taxon>Aspergillus subgen. Nidulantes</taxon>
    </lineage>
</organism>
<name>A0ABR4FLY2_9EURO</name>
<keyword evidence="2" id="KW-0812">Transmembrane</keyword>
<feature type="transmembrane region" description="Helical" evidence="2">
    <location>
        <begin position="20"/>
        <end position="47"/>
    </location>
</feature>
<evidence type="ECO:0000313" key="4">
    <source>
        <dbReference type="Proteomes" id="UP001610563"/>
    </source>
</evidence>
<protein>
    <submittedName>
        <fullName evidence="3">Uncharacterized protein</fullName>
    </submittedName>
</protein>
<keyword evidence="2" id="KW-1133">Transmembrane helix</keyword>
<evidence type="ECO:0000313" key="3">
    <source>
        <dbReference type="EMBL" id="KAL2784261.1"/>
    </source>
</evidence>
<comment type="caution">
    <text evidence="3">The sequence shown here is derived from an EMBL/GenBank/DDBJ whole genome shotgun (WGS) entry which is preliminary data.</text>
</comment>
<gene>
    <name evidence="3" type="ORF">BJX66DRAFT_316884</name>
</gene>
<dbReference type="Proteomes" id="UP001610563">
    <property type="component" value="Unassembled WGS sequence"/>
</dbReference>
<accession>A0ABR4FLY2</accession>
<keyword evidence="4" id="KW-1185">Reference proteome</keyword>
<proteinExistence type="predicted"/>
<evidence type="ECO:0000256" key="1">
    <source>
        <dbReference type="SAM" id="MobiDB-lite"/>
    </source>
</evidence>
<keyword evidence="2" id="KW-0472">Membrane</keyword>
<evidence type="ECO:0000256" key="2">
    <source>
        <dbReference type="SAM" id="Phobius"/>
    </source>
</evidence>
<feature type="region of interest" description="Disordered" evidence="1">
    <location>
        <begin position="114"/>
        <end position="139"/>
    </location>
</feature>